<organism evidence="2 3">
    <name type="scientific">Sphenostylis stenocarpa</name>
    <dbReference type="NCBI Taxonomy" id="92480"/>
    <lineage>
        <taxon>Eukaryota</taxon>
        <taxon>Viridiplantae</taxon>
        <taxon>Streptophyta</taxon>
        <taxon>Embryophyta</taxon>
        <taxon>Tracheophyta</taxon>
        <taxon>Spermatophyta</taxon>
        <taxon>Magnoliopsida</taxon>
        <taxon>eudicotyledons</taxon>
        <taxon>Gunneridae</taxon>
        <taxon>Pentapetalae</taxon>
        <taxon>rosids</taxon>
        <taxon>fabids</taxon>
        <taxon>Fabales</taxon>
        <taxon>Fabaceae</taxon>
        <taxon>Papilionoideae</taxon>
        <taxon>50 kb inversion clade</taxon>
        <taxon>NPAAA clade</taxon>
        <taxon>indigoferoid/millettioid clade</taxon>
        <taxon>Phaseoleae</taxon>
        <taxon>Sphenostylis</taxon>
    </lineage>
</organism>
<proteinExistence type="predicted"/>
<dbReference type="Gramene" id="rna-AYBTSS11_LOCUS7809">
    <property type="protein sequence ID" value="CAJ1937066.1"/>
    <property type="gene ID" value="gene-AYBTSS11_LOCUS7809"/>
</dbReference>
<gene>
    <name evidence="2" type="ORF">AYBTSS11_LOCUS7809</name>
</gene>
<dbReference type="Proteomes" id="UP001189624">
    <property type="component" value="Chromosome 3"/>
</dbReference>
<feature type="signal peptide" evidence="1">
    <location>
        <begin position="1"/>
        <end position="18"/>
    </location>
</feature>
<evidence type="ECO:0000313" key="2">
    <source>
        <dbReference type="EMBL" id="CAJ1937066.1"/>
    </source>
</evidence>
<dbReference type="AlphaFoldDB" id="A0AA86VEB3"/>
<evidence type="ECO:0000313" key="3">
    <source>
        <dbReference type="Proteomes" id="UP001189624"/>
    </source>
</evidence>
<feature type="chain" id="PRO_5041635159" evidence="1">
    <location>
        <begin position="19"/>
        <end position="130"/>
    </location>
</feature>
<accession>A0AA86VEB3</accession>
<keyword evidence="3" id="KW-1185">Reference proteome</keyword>
<sequence length="130" mass="14716">MACQIFQILFHLIHHYVASPYPVSFVNVVVKFLGKVNKVLLCEMKLDLEMDSIYSVPDQSAPTWVMTSKERSIQKQKEEEVPLPPKCEALRAVRWGCGAKSNAIARPTCKPYMHYALVMNNGTFVSNAEL</sequence>
<protein>
    <submittedName>
        <fullName evidence="2">Uncharacterized protein</fullName>
    </submittedName>
</protein>
<dbReference type="EMBL" id="OY731400">
    <property type="protein sequence ID" value="CAJ1937066.1"/>
    <property type="molecule type" value="Genomic_DNA"/>
</dbReference>
<name>A0AA86VEB3_9FABA</name>
<keyword evidence="1" id="KW-0732">Signal</keyword>
<evidence type="ECO:0000256" key="1">
    <source>
        <dbReference type="SAM" id="SignalP"/>
    </source>
</evidence>
<reference evidence="2" key="1">
    <citation type="submission" date="2023-10" db="EMBL/GenBank/DDBJ databases">
        <authorList>
            <person name="Domelevo Entfellner J.-B."/>
        </authorList>
    </citation>
    <scope>NUCLEOTIDE SEQUENCE</scope>
</reference>